<gene>
    <name evidence="2" type="ORF">TR119940</name>
</gene>
<feature type="domain" description="Sfi1 spindle body" evidence="1">
    <location>
        <begin position="304"/>
        <end position="589"/>
    </location>
</feature>
<protein>
    <recommendedName>
        <fullName evidence="1">Sfi1 spindle body domain-containing protein</fullName>
    </recommendedName>
</protein>
<dbReference type="InterPro" id="IPR013665">
    <property type="entry name" value="Sfi1_dom"/>
</dbReference>
<accession>A0A0V0J4U5</accession>
<dbReference type="EMBL" id="GEEE01002646">
    <property type="protein sequence ID" value="JAP60579.1"/>
    <property type="molecule type" value="Transcribed_RNA"/>
</dbReference>
<sequence length="839" mass="97879">MGDCIEQTADMHLSNCCELTGAPAFPTSHDDSTLCFLKSISSISTMSDILVDSQLSHQYSVPMPRFSGGFPQESISKMDQKCPDETCLFTNQNFRTRTVSAQTIHLSMESWNDSLESVNPEMSVSGNTVLELHNAIESDHTTMQFEHRYPYKGQHPKIPVWIKQTLTSYAGSSRSLDQMAFTEEVANPAALSIFEKCSGLAKSSQHRVEFLAQELKRRRYLHQLKELVLFWRGAAISHSKATKFFYIRLMARVFISMRNFAREAIRRRKLLAIAVQHSRRRVCRLALQAWVRKIRLQRAVCVKFRIALLHHKNGLTRTVLHRWRTYSNLMAKRRMAGENLARTNELQLLRHIWKAWSKFISHQRALREACTRLTVVREQLLKLETFKHWRRRSRQLPRARLIAFKFEQSQKTALLRQVFSDWQHMIEEARAQRFERQMILDDASRRIAAKLKAVYFRFWRQCLDAHKKYEIAAKASERRILSKTFDCWKMWTAELIHQGYLQKQAKCFLETRIKISYLTRWIDAQRELRRIRVLERIALSHWALTIEARVWVAWRLFLKNREVEQARRRAANQRYLSRLSKQALALWLTSAFNIQKERLSQAKILTSNQNFLAMKFCQIWIGALPLKRKCGTYSLDIQGSRSHFNEQDGSGEHYDPTEKDYFLTSFNIDLNYHGLQPRIPQCILSTCKNRMISGISTLPAEIYGLESVRSVPTEPRLFPSTGRDQGTHAILSVEKVRLGMRSGSLTEGLFSLSDFYEISSSLLTDLHNASRVQRRKRKLKCQLLALEVAEGTERDPMLKQQILEEIFHINADIQMLQKDLLSMSRNLNDSLCKLSKILF</sequence>
<dbReference type="Pfam" id="PF08457">
    <property type="entry name" value="Sfi1"/>
    <property type="match status" value="1"/>
</dbReference>
<organism evidence="2">
    <name type="scientific">Schistocephalus solidus</name>
    <name type="common">Tapeworm</name>
    <dbReference type="NCBI Taxonomy" id="70667"/>
    <lineage>
        <taxon>Eukaryota</taxon>
        <taxon>Metazoa</taxon>
        <taxon>Spiralia</taxon>
        <taxon>Lophotrochozoa</taxon>
        <taxon>Platyhelminthes</taxon>
        <taxon>Cestoda</taxon>
        <taxon>Eucestoda</taxon>
        <taxon>Diphyllobothriidea</taxon>
        <taxon>Diphyllobothriidae</taxon>
        <taxon>Schistocephalus</taxon>
    </lineage>
</organism>
<name>A0A0V0J4U5_SCHSO</name>
<evidence type="ECO:0000313" key="2">
    <source>
        <dbReference type="EMBL" id="JAP60579.1"/>
    </source>
</evidence>
<dbReference type="AlphaFoldDB" id="A0A0V0J4U5"/>
<proteinExistence type="predicted"/>
<dbReference type="EMBL" id="GEEE01017313">
    <property type="protein sequence ID" value="JAP45912.1"/>
    <property type="molecule type" value="Transcribed_RNA"/>
</dbReference>
<evidence type="ECO:0000259" key="1">
    <source>
        <dbReference type="Pfam" id="PF08457"/>
    </source>
</evidence>
<reference evidence="2" key="1">
    <citation type="submission" date="2016-01" db="EMBL/GenBank/DDBJ databases">
        <title>Reference transcriptome for the parasite Schistocephalus solidus: insights into the molecular evolution of parasitism.</title>
        <authorList>
            <person name="Hebert F.O."/>
            <person name="Grambauer S."/>
            <person name="Barber I."/>
            <person name="Landry C.R."/>
            <person name="Aubin-Horth N."/>
        </authorList>
    </citation>
    <scope>NUCLEOTIDE SEQUENCE</scope>
</reference>